<evidence type="ECO:0000313" key="3">
    <source>
        <dbReference type="Proteomes" id="UP000269019"/>
    </source>
</evidence>
<organism evidence="2 3">
    <name type="scientific">Corynebacterium choanae</name>
    <dbReference type="NCBI Taxonomy" id="1862358"/>
    <lineage>
        <taxon>Bacteria</taxon>
        <taxon>Bacillati</taxon>
        <taxon>Actinomycetota</taxon>
        <taxon>Actinomycetes</taxon>
        <taxon>Mycobacteriales</taxon>
        <taxon>Corynebacteriaceae</taxon>
        <taxon>Corynebacterium</taxon>
    </lineage>
</organism>
<accession>A0A3G6J3K0</accession>
<dbReference type="OrthoDB" id="4427386at2"/>
<dbReference type="RefSeq" id="WP_123925860.1">
    <property type="nucleotide sequence ID" value="NZ_CP033896.1"/>
</dbReference>
<feature type="region of interest" description="Disordered" evidence="1">
    <location>
        <begin position="501"/>
        <end position="599"/>
    </location>
</feature>
<gene>
    <name evidence="2" type="ORF">CCHOA_01085</name>
</gene>
<evidence type="ECO:0000313" key="2">
    <source>
        <dbReference type="EMBL" id="AZA12645.1"/>
    </source>
</evidence>
<keyword evidence="3" id="KW-1185">Reference proteome</keyword>
<reference evidence="2 3" key="1">
    <citation type="submission" date="2018-11" db="EMBL/GenBank/DDBJ databases">
        <authorList>
            <person name="Kleinhagauer T."/>
            <person name="Glaeser S.P."/>
            <person name="Spergser J."/>
            <person name="Ruckert C."/>
            <person name="Kaempfer P."/>
            <person name="Busse H.-J."/>
        </authorList>
    </citation>
    <scope>NUCLEOTIDE SEQUENCE [LARGE SCALE GENOMIC DNA]</scope>
    <source>
        <strain evidence="2 3">200CH</strain>
    </source>
</reference>
<dbReference type="EMBL" id="CP033896">
    <property type="protein sequence ID" value="AZA12645.1"/>
    <property type="molecule type" value="Genomic_DNA"/>
</dbReference>
<feature type="compositionally biased region" description="Polar residues" evidence="1">
    <location>
        <begin position="133"/>
        <end position="150"/>
    </location>
</feature>
<dbReference type="KEGG" id="ccho:CCHOA_01085"/>
<feature type="compositionally biased region" description="Polar residues" evidence="1">
    <location>
        <begin position="70"/>
        <end position="81"/>
    </location>
</feature>
<name>A0A3G6J3K0_9CORY</name>
<evidence type="ECO:0000256" key="1">
    <source>
        <dbReference type="SAM" id="MobiDB-lite"/>
    </source>
</evidence>
<feature type="compositionally biased region" description="Basic and acidic residues" evidence="1">
    <location>
        <begin position="84"/>
        <end position="94"/>
    </location>
</feature>
<feature type="compositionally biased region" description="Low complexity" evidence="1">
    <location>
        <begin position="282"/>
        <end position="291"/>
    </location>
</feature>
<feature type="compositionally biased region" description="Basic and acidic residues" evidence="1">
    <location>
        <begin position="262"/>
        <end position="272"/>
    </location>
</feature>
<feature type="compositionally biased region" description="Low complexity" evidence="1">
    <location>
        <begin position="559"/>
        <end position="599"/>
    </location>
</feature>
<feature type="compositionally biased region" description="Polar residues" evidence="1">
    <location>
        <begin position="161"/>
        <end position="175"/>
    </location>
</feature>
<dbReference type="AlphaFoldDB" id="A0A3G6J3K0"/>
<feature type="region of interest" description="Disordered" evidence="1">
    <location>
        <begin position="34"/>
        <end position="306"/>
    </location>
</feature>
<proteinExistence type="predicted"/>
<feature type="compositionally biased region" description="Polar residues" evidence="1">
    <location>
        <begin position="200"/>
        <end position="209"/>
    </location>
</feature>
<feature type="compositionally biased region" description="Polar residues" evidence="1">
    <location>
        <begin position="244"/>
        <end position="261"/>
    </location>
</feature>
<feature type="region of interest" description="Disordered" evidence="1">
    <location>
        <begin position="703"/>
        <end position="751"/>
    </location>
</feature>
<protein>
    <submittedName>
        <fullName evidence="2">Uncharacterized protein</fullName>
    </submittedName>
</protein>
<feature type="compositionally biased region" description="Low complexity" evidence="1">
    <location>
        <begin position="98"/>
        <end position="126"/>
    </location>
</feature>
<feature type="compositionally biased region" description="Basic and acidic residues" evidence="1">
    <location>
        <begin position="176"/>
        <end position="190"/>
    </location>
</feature>
<dbReference type="Proteomes" id="UP000269019">
    <property type="component" value="Chromosome"/>
</dbReference>
<sequence precursor="true">MNAPIALLVLALVAFAVAGYLLLLDARRRNGMQPGQTPALSAPQPAHSDAAETATTASAPERGDTVAATGKNNPPQATPQSGHPADEEQTDHHHVACPASPLGSTTTSSAASPSSSASPSLPPVTTKDPAASANATPTVDDQAETANTVPTGGADPHHSAAVNSSNTGADTTAQSADKDTATDLSHKPPTGDDLPAVNPQPVTDLSSQDSAAPAAQTITTSAQTTPESAQTTPEPAQTTPESANTTTAESWRGEQASSARTNPDDHPGEVSAEHPSGNNHLAATSTPHRSPSAPPPTTSDDTAHPTRNRVTAGIAQLAAHTSRKLRRMLTITGSKRRRFATQHGLHYGRKDQYLAGEFDFPFAAFDEPARHVVSGILADRETHLADFGAFTVVALRQLRPPAAVLRITRTNTPLAGEQPVAVATAGKWTVWAGEPEAAGMIADDRFNTALTRIDSHIEQIVIAGYWVAAIVDSTTSEQELYTLARQLGAIADCARVLPERHPTQLPSQPSAIPTRPGTHLAAGCAPQTTAPPSAHQFAVGEESTPPTEQAHTSEHRGKPPAQDAHQTPAAASATANPAQNTTQPDKTPGDATPTTAAAPTEPAAPFAAENSAAAAHIVGAPGMSTTAENSDHTVAPANVAGHEESESHTNQHTTHSLDAAGLAAATPVDYPTRANPRTYGIVPLTPLGGDYIDPIADSLDPAPTDGRLVIPRKLDKPHIFTDTTAEDPTDPHLGTPPKPRRAKPQHDDDTN</sequence>
<feature type="compositionally biased region" description="Low complexity" evidence="1">
    <location>
        <begin position="210"/>
        <end position="243"/>
    </location>
</feature>